<feature type="active site" evidence="8">
    <location>
        <position position="459"/>
    </location>
</feature>
<dbReference type="GO" id="GO:0004222">
    <property type="term" value="F:metalloendopeptidase activity"/>
    <property type="evidence" value="ECO:0007669"/>
    <property type="project" value="InterPro"/>
</dbReference>
<dbReference type="InterPro" id="IPR041645">
    <property type="entry name" value="ADAMTS_CR_2"/>
</dbReference>
<comment type="caution">
    <text evidence="8">Lacks conserved residue(s) required for the propagation of feature annotation.</text>
</comment>
<gene>
    <name evidence="11" type="ORF">Fcan01_05407</name>
</gene>
<evidence type="ECO:0000256" key="2">
    <source>
        <dbReference type="ARBA" id="ARBA00022723"/>
    </source>
</evidence>
<organism evidence="11 12">
    <name type="scientific">Folsomia candida</name>
    <name type="common">Springtail</name>
    <dbReference type="NCBI Taxonomy" id="158441"/>
    <lineage>
        <taxon>Eukaryota</taxon>
        <taxon>Metazoa</taxon>
        <taxon>Ecdysozoa</taxon>
        <taxon>Arthropoda</taxon>
        <taxon>Hexapoda</taxon>
        <taxon>Collembola</taxon>
        <taxon>Entomobryomorpha</taxon>
        <taxon>Isotomoidea</taxon>
        <taxon>Isotomidae</taxon>
        <taxon>Proisotominae</taxon>
        <taxon>Folsomia</taxon>
    </lineage>
</organism>
<protein>
    <submittedName>
        <fullName evidence="11">A disintegrin and metalloproteinase with thrombospondin motifs 7</fullName>
    </submittedName>
</protein>
<evidence type="ECO:0000256" key="4">
    <source>
        <dbReference type="ARBA" id="ARBA00022833"/>
    </source>
</evidence>
<dbReference type="Proteomes" id="UP000198287">
    <property type="component" value="Unassembled WGS sequence"/>
</dbReference>
<feature type="binding site" evidence="8">
    <location>
        <position position="468"/>
    </location>
    <ligand>
        <name>Zn(2+)</name>
        <dbReference type="ChEBI" id="CHEBI:29105"/>
        <note>catalytic</note>
    </ligand>
</feature>
<proteinExistence type="predicted"/>
<dbReference type="PANTHER" id="PTHR11905:SF247">
    <property type="entry name" value="PEPTIDASE M12B DOMAIN-CONTAINING PROTEIN"/>
    <property type="match status" value="1"/>
</dbReference>
<dbReference type="EMBL" id="LNIX01000002">
    <property type="protein sequence ID" value="OXA60345.1"/>
    <property type="molecule type" value="Genomic_DNA"/>
</dbReference>
<keyword evidence="11" id="KW-0401">Integrin</keyword>
<dbReference type="Pfam" id="PF01421">
    <property type="entry name" value="Reprolysin"/>
    <property type="match status" value="1"/>
</dbReference>
<feature type="binding site" evidence="8">
    <location>
        <position position="462"/>
    </location>
    <ligand>
        <name>Zn(2+)</name>
        <dbReference type="ChEBI" id="CHEBI:29105"/>
        <note>catalytic</note>
    </ligand>
</feature>
<dbReference type="GO" id="GO:0046872">
    <property type="term" value="F:metal ion binding"/>
    <property type="evidence" value="ECO:0007669"/>
    <property type="project" value="UniProtKB-KW"/>
</dbReference>
<evidence type="ECO:0000256" key="6">
    <source>
        <dbReference type="ARBA" id="ARBA00023157"/>
    </source>
</evidence>
<feature type="signal peptide" evidence="9">
    <location>
        <begin position="1"/>
        <end position="19"/>
    </location>
</feature>
<evidence type="ECO:0000256" key="1">
    <source>
        <dbReference type="ARBA" id="ARBA00022670"/>
    </source>
</evidence>
<dbReference type="Gene3D" id="3.40.1620.60">
    <property type="match status" value="1"/>
</dbReference>
<comment type="caution">
    <text evidence="11">The sequence shown here is derived from an EMBL/GenBank/DDBJ whole genome shotgun (WGS) entry which is preliminary data.</text>
</comment>
<feature type="binding site" evidence="8">
    <location>
        <position position="458"/>
    </location>
    <ligand>
        <name>Zn(2+)</name>
        <dbReference type="ChEBI" id="CHEBI:29105"/>
        <note>catalytic</note>
    </ligand>
</feature>
<keyword evidence="7" id="KW-0325">Glycoprotein</keyword>
<dbReference type="InterPro" id="IPR001590">
    <property type="entry name" value="Peptidase_M12B"/>
</dbReference>
<keyword evidence="6" id="KW-1015">Disulfide bond</keyword>
<keyword evidence="12" id="KW-1185">Reference proteome</keyword>
<keyword evidence="1" id="KW-0645">Protease</keyword>
<dbReference type="Pfam" id="PF17771">
    <property type="entry name" value="ADAMTS_CR_2"/>
    <property type="match status" value="1"/>
</dbReference>
<keyword evidence="9" id="KW-0732">Signal</keyword>
<keyword evidence="5" id="KW-0482">Metalloprotease</keyword>
<evidence type="ECO:0000256" key="8">
    <source>
        <dbReference type="PROSITE-ProRule" id="PRU00276"/>
    </source>
</evidence>
<dbReference type="Gene3D" id="3.40.390.10">
    <property type="entry name" value="Collagenase (Catalytic Domain)"/>
    <property type="match status" value="1"/>
</dbReference>
<dbReference type="SUPFAM" id="SSF55486">
    <property type="entry name" value="Metalloproteases ('zincins'), catalytic domain"/>
    <property type="match status" value="1"/>
</dbReference>
<keyword evidence="3" id="KW-0378">Hydrolase</keyword>
<dbReference type="InterPro" id="IPR024079">
    <property type="entry name" value="MetalloPept_cat_dom_sf"/>
</dbReference>
<reference evidence="11 12" key="1">
    <citation type="submission" date="2015-12" db="EMBL/GenBank/DDBJ databases">
        <title>The genome of Folsomia candida.</title>
        <authorList>
            <person name="Faddeeva A."/>
            <person name="Derks M.F."/>
            <person name="Anvar Y."/>
            <person name="Smit S."/>
            <person name="Van Straalen N."/>
            <person name="Roelofs D."/>
        </authorList>
    </citation>
    <scope>NUCLEOTIDE SEQUENCE [LARGE SCALE GENOMIC DNA]</scope>
    <source>
        <strain evidence="11 12">VU population</strain>
        <tissue evidence="11">Whole body</tissue>
    </source>
</reference>
<evidence type="ECO:0000256" key="7">
    <source>
        <dbReference type="ARBA" id="ARBA00023180"/>
    </source>
</evidence>
<feature type="chain" id="PRO_5012217743" evidence="9">
    <location>
        <begin position="20"/>
        <end position="621"/>
    </location>
</feature>
<feature type="domain" description="Peptidase M12B" evidence="10">
    <location>
        <begin position="310"/>
        <end position="508"/>
    </location>
</feature>
<dbReference type="PROSITE" id="PS50215">
    <property type="entry name" value="ADAM_MEPRO"/>
    <property type="match status" value="1"/>
</dbReference>
<dbReference type="PANTHER" id="PTHR11905">
    <property type="entry name" value="ADAM A DISINTEGRIN AND METALLOPROTEASE DOMAIN"/>
    <property type="match status" value="1"/>
</dbReference>
<dbReference type="GO" id="GO:0006508">
    <property type="term" value="P:proteolysis"/>
    <property type="evidence" value="ECO:0007669"/>
    <property type="project" value="UniProtKB-KW"/>
</dbReference>
<keyword evidence="2 8" id="KW-0479">Metal-binding</keyword>
<evidence type="ECO:0000256" key="3">
    <source>
        <dbReference type="ARBA" id="ARBA00022801"/>
    </source>
</evidence>
<sequence length="621" mass="70079">MQPSLILLLLSFLLFHTEGDSQSTNGGELFGKEFFDTTGNWEEGEVHIFGYETGKRAHRARRTSDNNLNRIKIITGDKQIDIKLEPDPSLLNSVVFKDGDHVTSYSLQESTNCHWKGYVDGGGTAAFSTCQEPNSLTGIVVTEEGLWLIKPRNDEGSLYRSFNKSRSRPRRKTNKNEQIFSHLIMSPEWTTTHLSNWMTGSDVARVPLNELEGAARLAAKDAQQRESQRQPVYDDDPSISLVYSTEQDSFGHYASYFPSWFGWDYFNYDDAEEENQDYGGFRRPPSLFKSASAATLLMERKIRELESKKKWVEMALFTDESMYQRMEKKFPNDTLVKLKDYTTTMVNMMDLLYGGKSLGVDIGFRLVHLEVMKKTPKELDTNGGKAKAYLSSFCEYAGNQNLNSGLWDHALLLTGIDLHEQGLKSTAGLAWAGTMCYRYYSCSVAEGNSFGSAFIITHEMGHSLGMEHDGLGISETCDRDKFIMSPTTGPGKVTWSNCSSKNLQDFIEYGTSELRSKKYPSQMLSKPTCLSEVVTKGKTSTTKQKLPGENYDAYFQCSLGLGPDFKPYFQRNKTPFNNICWILYCGNGTHAVSTHPAMEGTKCDKNKYCRGGECVKRPQQR</sequence>
<evidence type="ECO:0000256" key="9">
    <source>
        <dbReference type="SAM" id="SignalP"/>
    </source>
</evidence>
<dbReference type="AlphaFoldDB" id="A0A226ERT4"/>
<evidence type="ECO:0000259" key="10">
    <source>
        <dbReference type="PROSITE" id="PS50215"/>
    </source>
</evidence>
<evidence type="ECO:0000256" key="5">
    <source>
        <dbReference type="ARBA" id="ARBA00023049"/>
    </source>
</evidence>
<keyword evidence="4 8" id="KW-0862">Zinc</keyword>
<evidence type="ECO:0000313" key="11">
    <source>
        <dbReference type="EMBL" id="OXA60345.1"/>
    </source>
</evidence>
<dbReference type="OrthoDB" id="10035764at2759"/>
<dbReference type="GO" id="GO:0007229">
    <property type="term" value="P:integrin-mediated signaling pathway"/>
    <property type="evidence" value="ECO:0007669"/>
    <property type="project" value="UniProtKB-KW"/>
</dbReference>
<accession>A0A226ERT4</accession>
<name>A0A226ERT4_FOLCA</name>
<evidence type="ECO:0000313" key="12">
    <source>
        <dbReference type="Proteomes" id="UP000198287"/>
    </source>
</evidence>